<evidence type="ECO:0008006" key="3">
    <source>
        <dbReference type="Google" id="ProtNLM"/>
    </source>
</evidence>
<dbReference type="RefSeq" id="WP_348713853.1">
    <property type="nucleotide sequence ID" value="NZ_CAXJIO010000002.1"/>
</dbReference>
<reference evidence="1 2" key="1">
    <citation type="submission" date="2024-05" db="EMBL/GenBank/DDBJ databases">
        <authorList>
            <person name="Duchaud E."/>
        </authorList>
    </citation>
    <scope>NUCLEOTIDE SEQUENCE [LARGE SCALE GENOMIC DNA]</scope>
    <source>
        <strain evidence="1">Ena-SAMPLE-TAB-13-05-2024-13:56:06:370-140308</strain>
    </source>
</reference>
<evidence type="ECO:0000313" key="2">
    <source>
        <dbReference type="Proteomes" id="UP001497527"/>
    </source>
</evidence>
<proteinExistence type="predicted"/>
<evidence type="ECO:0000313" key="1">
    <source>
        <dbReference type="EMBL" id="CAL2101135.1"/>
    </source>
</evidence>
<keyword evidence="2" id="KW-1185">Reference proteome</keyword>
<accession>A0ABM9P6E5</accession>
<comment type="caution">
    <text evidence="1">The sequence shown here is derived from an EMBL/GenBank/DDBJ whole genome shotgun (WGS) entry which is preliminary data.</text>
</comment>
<gene>
    <name evidence="1" type="ORF">T190423A01A_110025</name>
</gene>
<sequence length="131" mass="15271">MKKVLTLFVKVFSIFTFLIVISTFSYAQEINELDFLTAGKWSLSSVQIGEQKQDFTQQDSWMRFHADGKYQIKMSNDQKEGLWKFDEEEKAVTFEDDKALAAGFKIEKLNEKELLFSATEGDIVYTMTLRR</sequence>
<name>A0ABM9P6E5_9FLAO</name>
<dbReference type="Proteomes" id="UP001497527">
    <property type="component" value="Unassembled WGS sequence"/>
</dbReference>
<protein>
    <recommendedName>
        <fullName evidence="3">Lipocalin-like domain-containing protein</fullName>
    </recommendedName>
</protein>
<dbReference type="EMBL" id="CAXJIO010000002">
    <property type="protein sequence ID" value="CAL2101135.1"/>
    <property type="molecule type" value="Genomic_DNA"/>
</dbReference>
<organism evidence="1 2">
    <name type="scientific">Tenacibaculum polynesiense</name>
    <dbReference type="NCBI Taxonomy" id="3137857"/>
    <lineage>
        <taxon>Bacteria</taxon>
        <taxon>Pseudomonadati</taxon>
        <taxon>Bacteroidota</taxon>
        <taxon>Flavobacteriia</taxon>
        <taxon>Flavobacteriales</taxon>
        <taxon>Flavobacteriaceae</taxon>
        <taxon>Tenacibaculum</taxon>
    </lineage>
</organism>